<keyword evidence="1" id="KW-0862">Zinc</keyword>
<dbReference type="GO" id="GO:0016137">
    <property type="term" value="P:glycoside metabolic process"/>
    <property type="evidence" value="ECO:0007669"/>
    <property type="project" value="UniProtKB-ARBA"/>
</dbReference>
<dbReference type="InterPro" id="IPR003737">
    <property type="entry name" value="GlcNAc_PI_deacetylase-related"/>
</dbReference>
<dbReference type="Gene3D" id="3.40.50.10320">
    <property type="entry name" value="LmbE-like"/>
    <property type="match status" value="1"/>
</dbReference>
<accession>A0A919GHX0</accession>
<comment type="caution">
    <text evidence="2">The sequence shown here is derived from an EMBL/GenBank/DDBJ whole genome shotgun (WGS) entry which is preliminary data.</text>
</comment>
<protein>
    <submittedName>
        <fullName evidence="2">GlcNAc-PI de-N-acetylase</fullName>
    </submittedName>
</protein>
<organism evidence="2 3">
    <name type="scientific">Streptomyces capitiformicae</name>
    <dbReference type="NCBI Taxonomy" id="2014920"/>
    <lineage>
        <taxon>Bacteria</taxon>
        <taxon>Bacillati</taxon>
        <taxon>Actinomycetota</taxon>
        <taxon>Actinomycetes</taxon>
        <taxon>Kitasatosporales</taxon>
        <taxon>Streptomycetaceae</taxon>
        <taxon>Streptomyces</taxon>
    </lineage>
</organism>
<evidence type="ECO:0000256" key="1">
    <source>
        <dbReference type="ARBA" id="ARBA00022833"/>
    </source>
</evidence>
<dbReference type="Proteomes" id="UP000603227">
    <property type="component" value="Unassembled WGS sequence"/>
</dbReference>
<dbReference type="Pfam" id="PF02585">
    <property type="entry name" value="PIG-L"/>
    <property type="match status" value="1"/>
</dbReference>
<sequence length="270" mass="29516">MMISPLLARSALFVSPHWDDAVLSAGGLLAGRADADLANTLLTVFAKVPEPPFSEFARSFHRACGLGDDEVQVRVTEDRAAATVLRARLVHGDILDAIYRREARGNWLYDGEGKTFAPRAAEDDVMSDVRALVAKTVRETSPDLILAPRAIGDHVDHVLVREAAVSVGHEQGIPVLQWEDQPYALRQHRILAPGGVDVAIGETAWSRRIAATEAYASQLRMLFRPEEDWAEELGRYARSLSPADQKVERYWSAEAGACGSAPVPDDPSVQ</sequence>
<evidence type="ECO:0000313" key="3">
    <source>
        <dbReference type="Proteomes" id="UP000603227"/>
    </source>
</evidence>
<dbReference type="SUPFAM" id="SSF102588">
    <property type="entry name" value="LmbE-like"/>
    <property type="match status" value="1"/>
</dbReference>
<dbReference type="RefSeq" id="WP_189781590.1">
    <property type="nucleotide sequence ID" value="NZ_BNAT01000004.1"/>
</dbReference>
<reference evidence="2" key="1">
    <citation type="journal article" date="2014" name="Int. J. Syst. Evol. Microbiol.">
        <title>Complete genome sequence of Corynebacterium casei LMG S-19264T (=DSM 44701T), isolated from a smear-ripened cheese.</title>
        <authorList>
            <consortium name="US DOE Joint Genome Institute (JGI-PGF)"/>
            <person name="Walter F."/>
            <person name="Albersmeier A."/>
            <person name="Kalinowski J."/>
            <person name="Ruckert C."/>
        </authorList>
    </citation>
    <scope>NUCLEOTIDE SEQUENCE</scope>
    <source>
        <strain evidence="2">CGMCC 4.7403</strain>
    </source>
</reference>
<name>A0A919GHX0_9ACTN</name>
<gene>
    <name evidence="2" type="ORF">GCM10017771_14800</name>
</gene>
<proteinExistence type="predicted"/>
<dbReference type="InterPro" id="IPR024078">
    <property type="entry name" value="LmbE-like_dom_sf"/>
</dbReference>
<keyword evidence="3" id="KW-1185">Reference proteome</keyword>
<dbReference type="EMBL" id="BNAT01000004">
    <property type="protein sequence ID" value="GHH84741.1"/>
    <property type="molecule type" value="Genomic_DNA"/>
</dbReference>
<dbReference type="AlphaFoldDB" id="A0A919GHX0"/>
<reference evidence="2" key="2">
    <citation type="submission" date="2020-09" db="EMBL/GenBank/DDBJ databases">
        <authorList>
            <person name="Sun Q."/>
            <person name="Zhou Y."/>
        </authorList>
    </citation>
    <scope>NUCLEOTIDE SEQUENCE</scope>
    <source>
        <strain evidence="2">CGMCC 4.7403</strain>
    </source>
</reference>
<evidence type="ECO:0000313" key="2">
    <source>
        <dbReference type="EMBL" id="GHH84741.1"/>
    </source>
</evidence>